<sequence length="182" mass="20894">MLESVLKNVSADFSSFNLYVQDESRFGLFTRNGKSLTAKGVKPICAYQNVFKSTYIFGAFSPYNGDSLVMELPYCNGDNFQIFLNEFSKKKPEEFKVIVLDNGAFHKGKSLVIPENIALLFLPPYSPELNPAELVWLNMKRKTTNQIYKTMEELKIKLDQIVETLITKEFIMSLCGFSYFFK</sequence>
<comment type="caution">
    <text evidence="2">The sequence shown here is derived from an EMBL/GenBank/DDBJ whole genome shotgun (WGS) entry which is preliminary data.</text>
</comment>
<accession>A0ABV4TBD8</accession>
<gene>
    <name evidence="2" type="ORF">AAGV28_07995</name>
</gene>
<dbReference type="EMBL" id="JBCFQL010000007">
    <property type="protein sequence ID" value="MFA9191309.1"/>
    <property type="molecule type" value="Genomic_DNA"/>
</dbReference>
<dbReference type="PANTHER" id="PTHR46564:SF1">
    <property type="entry name" value="TRANSPOSASE"/>
    <property type="match status" value="1"/>
</dbReference>
<keyword evidence="3" id="KW-1185">Reference proteome</keyword>
<dbReference type="Pfam" id="PF13358">
    <property type="entry name" value="DDE_3"/>
    <property type="match status" value="1"/>
</dbReference>
<dbReference type="Gene3D" id="3.30.420.10">
    <property type="entry name" value="Ribonuclease H-like superfamily/Ribonuclease H"/>
    <property type="match status" value="1"/>
</dbReference>
<reference evidence="2 3" key="1">
    <citation type="submission" date="2024-04" db="EMBL/GenBank/DDBJ databases">
        <title>New Clade of Flavobacterium.</title>
        <authorList>
            <person name="Matos L."/>
            <person name="Proenca D.N."/>
            <person name="Fransisco R.M."/>
            <person name="Chung A.P."/>
            <person name="Maccario L."/>
            <person name="Sorensen S.J."/>
            <person name="Morais P.V."/>
        </authorList>
    </citation>
    <scope>NUCLEOTIDE SEQUENCE [LARGE SCALE GENOMIC DNA]</scope>
    <source>
        <strain evidence="2 3">FZUC8N2.13</strain>
    </source>
</reference>
<organism evidence="2 3">
    <name type="scientific">Flavobacterium zubiriense</name>
    <dbReference type="NCBI Taxonomy" id="3138075"/>
    <lineage>
        <taxon>Bacteria</taxon>
        <taxon>Pseudomonadati</taxon>
        <taxon>Bacteroidota</taxon>
        <taxon>Flavobacteriia</taxon>
        <taxon>Flavobacteriales</taxon>
        <taxon>Flavobacteriaceae</taxon>
        <taxon>Flavobacterium</taxon>
    </lineage>
</organism>
<dbReference type="NCBIfam" id="NF033545">
    <property type="entry name" value="transpos_IS630"/>
    <property type="match status" value="1"/>
</dbReference>
<name>A0ABV4TBD8_9FLAO</name>
<dbReference type="PANTHER" id="PTHR46564">
    <property type="entry name" value="TRANSPOSASE"/>
    <property type="match status" value="1"/>
</dbReference>
<feature type="domain" description="Tc1-like transposase DDE" evidence="1">
    <location>
        <begin position="18"/>
        <end position="155"/>
    </location>
</feature>
<evidence type="ECO:0000313" key="3">
    <source>
        <dbReference type="Proteomes" id="UP001574169"/>
    </source>
</evidence>
<dbReference type="InterPro" id="IPR038717">
    <property type="entry name" value="Tc1-like_DDE_dom"/>
</dbReference>
<dbReference type="RefSeq" id="WP_373406372.1">
    <property type="nucleotide sequence ID" value="NZ_JBCFQL010000007.1"/>
</dbReference>
<proteinExistence type="predicted"/>
<protein>
    <submittedName>
        <fullName evidence="2">IS630 family transposase</fullName>
    </submittedName>
</protein>
<dbReference type="Proteomes" id="UP001574169">
    <property type="component" value="Unassembled WGS sequence"/>
</dbReference>
<dbReference type="InterPro" id="IPR047655">
    <property type="entry name" value="Transpos_IS630-like"/>
</dbReference>
<dbReference type="InterPro" id="IPR036397">
    <property type="entry name" value="RNaseH_sf"/>
</dbReference>
<evidence type="ECO:0000313" key="2">
    <source>
        <dbReference type="EMBL" id="MFA9191309.1"/>
    </source>
</evidence>
<evidence type="ECO:0000259" key="1">
    <source>
        <dbReference type="Pfam" id="PF13358"/>
    </source>
</evidence>